<comment type="similarity">
    <text evidence="1">Belongs to the HesB/IscA family.</text>
</comment>
<reference evidence="4 5" key="1">
    <citation type="journal article" date="2018" name="Sci. Rep.">
        <title>Comparative analysis of the Pocillopora damicornis genome highlights role of immune system in coral evolution.</title>
        <authorList>
            <person name="Cunning R."/>
            <person name="Bay R.A."/>
            <person name="Gillette P."/>
            <person name="Baker A.C."/>
            <person name="Traylor-Knowles N."/>
        </authorList>
    </citation>
    <scope>NUCLEOTIDE SEQUENCE [LARGE SCALE GENOMIC DNA]</scope>
    <source>
        <strain evidence="4">RSMAS</strain>
        <tissue evidence="4">Whole animal</tissue>
    </source>
</reference>
<dbReference type="Proteomes" id="UP000275408">
    <property type="component" value="Unassembled WGS sequence"/>
</dbReference>
<dbReference type="Gene3D" id="2.60.300.12">
    <property type="entry name" value="HesB-like domain"/>
    <property type="match status" value="1"/>
</dbReference>
<dbReference type="STRING" id="46731.A0A3M6UXI5"/>
<dbReference type="AlphaFoldDB" id="A0A3M6UXI5"/>
<dbReference type="NCBIfam" id="TIGR00049">
    <property type="entry name" value="iron-sulfur cluster assembly accessory protein"/>
    <property type="match status" value="1"/>
</dbReference>
<dbReference type="GO" id="GO:0005739">
    <property type="term" value="C:mitochondrion"/>
    <property type="evidence" value="ECO:0007669"/>
    <property type="project" value="TreeGrafter"/>
</dbReference>
<dbReference type="Pfam" id="PF01521">
    <property type="entry name" value="Fe-S_biosyn"/>
    <property type="match status" value="1"/>
</dbReference>
<dbReference type="InterPro" id="IPR000361">
    <property type="entry name" value="ATAP_core_dom"/>
</dbReference>
<protein>
    <recommendedName>
        <fullName evidence="2">Iron-sulfur cluster assembly 1 homolog, mitochondrial</fullName>
    </recommendedName>
</protein>
<evidence type="ECO:0000256" key="2">
    <source>
        <dbReference type="ARBA" id="ARBA00039743"/>
    </source>
</evidence>
<dbReference type="FunFam" id="2.60.300.12:FF:000001">
    <property type="entry name" value="Iron-binding protein IscA"/>
    <property type="match status" value="1"/>
</dbReference>
<dbReference type="SUPFAM" id="SSF89360">
    <property type="entry name" value="HesB-like domain"/>
    <property type="match status" value="1"/>
</dbReference>
<dbReference type="InterPro" id="IPR050322">
    <property type="entry name" value="Fe-S_cluster_asmbl/transfer"/>
</dbReference>
<dbReference type="PANTHER" id="PTHR10072">
    <property type="entry name" value="IRON-SULFUR CLUSTER ASSEMBLY PROTEIN"/>
    <property type="match status" value="1"/>
</dbReference>
<dbReference type="GO" id="GO:0051537">
    <property type="term" value="F:2 iron, 2 sulfur cluster binding"/>
    <property type="evidence" value="ECO:0007669"/>
    <property type="project" value="TreeGrafter"/>
</dbReference>
<dbReference type="PANTHER" id="PTHR10072:SF41">
    <property type="entry name" value="IRON-SULFUR CLUSTER ASSEMBLY 1 HOMOLOG, MITOCHONDRIAL"/>
    <property type="match status" value="1"/>
</dbReference>
<name>A0A3M6UXI5_POCDA</name>
<evidence type="ECO:0000256" key="1">
    <source>
        <dbReference type="ARBA" id="ARBA00006718"/>
    </source>
</evidence>
<evidence type="ECO:0000259" key="3">
    <source>
        <dbReference type="Pfam" id="PF01521"/>
    </source>
</evidence>
<feature type="domain" description="Core" evidence="3">
    <location>
        <begin position="33"/>
        <end position="139"/>
    </location>
</feature>
<dbReference type="OrthoDB" id="333486at2759"/>
<dbReference type="EMBL" id="RCHS01000531">
    <property type="protein sequence ID" value="RMX58375.1"/>
    <property type="molecule type" value="Genomic_DNA"/>
</dbReference>
<evidence type="ECO:0000313" key="4">
    <source>
        <dbReference type="EMBL" id="RMX58375.1"/>
    </source>
</evidence>
<dbReference type="InterPro" id="IPR035903">
    <property type="entry name" value="HesB-like_dom_sf"/>
</dbReference>
<feature type="non-terminal residue" evidence="4">
    <location>
        <position position="1"/>
    </location>
</feature>
<keyword evidence="5" id="KW-1185">Reference proteome</keyword>
<gene>
    <name evidence="4" type="ORF">pdam_00012518</name>
</gene>
<dbReference type="InterPro" id="IPR016092">
    <property type="entry name" value="ATAP"/>
</dbReference>
<organism evidence="4 5">
    <name type="scientific">Pocillopora damicornis</name>
    <name type="common">Cauliflower coral</name>
    <name type="synonym">Millepora damicornis</name>
    <dbReference type="NCBI Taxonomy" id="46731"/>
    <lineage>
        <taxon>Eukaryota</taxon>
        <taxon>Metazoa</taxon>
        <taxon>Cnidaria</taxon>
        <taxon>Anthozoa</taxon>
        <taxon>Hexacorallia</taxon>
        <taxon>Scleractinia</taxon>
        <taxon>Astrocoeniina</taxon>
        <taxon>Pocilloporidae</taxon>
        <taxon>Pocillopora</taxon>
    </lineage>
</organism>
<accession>A0A3M6UXI5</accession>
<evidence type="ECO:0000313" key="5">
    <source>
        <dbReference type="Proteomes" id="UP000275408"/>
    </source>
</evidence>
<comment type="caution">
    <text evidence="4">The sequence shown here is derived from an EMBL/GenBank/DDBJ whole genome shotgun (WGS) entry which is preliminary data.</text>
</comment>
<dbReference type="InterPro" id="IPR017870">
    <property type="entry name" value="FeS_cluster_insertion_CS"/>
</dbReference>
<proteinExistence type="inferred from homology"/>
<dbReference type="PROSITE" id="PS01152">
    <property type="entry name" value="HESB"/>
    <property type="match status" value="1"/>
</dbReference>
<dbReference type="GO" id="GO:0016226">
    <property type="term" value="P:iron-sulfur cluster assembly"/>
    <property type="evidence" value="ECO:0007669"/>
    <property type="project" value="InterPro"/>
</dbReference>
<sequence length="143" mass="15649">RRRIANMAGRAAVGAAVRAVNKPRKFAARRAAITLTPAAVQKLKSLFTPETENVHAYAKPALRIGVKQKGCNGLTYTLDYANEKGKFDEEVSQDGVKIYIDSRAQLSLLGTEMDYVEDKLASEFVFNNPNIKGVCGCGESFHL</sequence>